<evidence type="ECO:0000313" key="2">
    <source>
        <dbReference type="Proteomes" id="UP001149954"/>
    </source>
</evidence>
<reference evidence="1" key="1">
    <citation type="submission" date="2022-12" db="EMBL/GenBank/DDBJ databases">
        <authorList>
            <person name="Petersen C."/>
        </authorList>
    </citation>
    <scope>NUCLEOTIDE SEQUENCE</scope>
    <source>
        <strain evidence="1">IBT 29495</strain>
    </source>
</reference>
<comment type="caution">
    <text evidence="1">The sequence shown here is derived from an EMBL/GenBank/DDBJ whole genome shotgun (WGS) entry which is preliminary data.</text>
</comment>
<evidence type="ECO:0000313" key="1">
    <source>
        <dbReference type="EMBL" id="KAJ5502333.1"/>
    </source>
</evidence>
<accession>A0A9W9XS41</accession>
<dbReference type="OrthoDB" id="341259at2759"/>
<dbReference type="AlphaFoldDB" id="A0A9W9XS41"/>
<keyword evidence="2" id="KW-1185">Reference proteome</keyword>
<name>A0A9W9XS41_9EURO</name>
<proteinExistence type="predicted"/>
<reference evidence="1" key="2">
    <citation type="journal article" date="2023" name="IMA Fungus">
        <title>Comparative genomic study of the Penicillium genus elucidates a diverse pangenome and 15 lateral gene transfer events.</title>
        <authorList>
            <person name="Petersen C."/>
            <person name="Sorensen T."/>
            <person name="Nielsen M.R."/>
            <person name="Sondergaard T.E."/>
            <person name="Sorensen J.L."/>
            <person name="Fitzpatrick D.A."/>
            <person name="Frisvad J.C."/>
            <person name="Nielsen K.L."/>
        </authorList>
    </citation>
    <scope>NUCLEOTIDE SEQUENCE</scope>
    <source>
        <strain evidence="1">IBT 29495</strain>
    </source>
</reference>
<gene>
    <name evidence="1" type="ORF">N7463_005207</name>
</gene>
<dbReference type="Proteomes" id="UP001149954">
    <property type="component" value="Unassembled WGS sequence"/>
</dbReference>
<sequence>MFSRSIVNKKLPTKTEAIKEDITQKLAERCNGQFLWVKMQEGQLRDGRSQKQLEKQSIPLLLVLRNPTTENGWESRIYRRMIGNELSPYYGGPLREMAGALLVSADCDEVRFDGVPDSINEGYIKTEIMGLCGSLIDIRSPQADCDLGLRTIHLAHFSVKEYLLCNLPMQGRLLQLNSSLKFPTEGMENILAAKMCLCYVDCQEVWQETEGINQILGPFRDYAASSWYQHASFVHLRMTMSLNHL</sequence>
<dbReference type="EMBL" id="JAPWDS010000003">
    <property type="protein sequence ID" value="KAJ5502333.1"/>
    <property type="molecule type" value="Genomic_DNA"/>
</dbReference>
<protein>
    <submittedName>
        <fullName evidence="1">Uncharacterized protein</fullName>
    </submittedName>
</protein>
<organism evidence="1 2">
    <name type="scientific">Penicillium fimorum</name>
    <dbReference type="NCBI Taxonomy" id="1882269"/>
    <lineage>
        <taxon>Eukaryota</taxon>
        <taxon>Fungi</taxon>
        <taxon>Dikarya</taxon>
        <taxon>Ascomycota</taxon>
        <taxon>Pezizomycotina</taxon>
        <taxon>Eurotiomycetes</taxon>
        <taxon>Eurotiomycetidae</taxon>
        <taxon>Eurotiales</taxon>
        <taxon>Aspergillaceae</taxon>
        <taxon>Penicillium</taxon>
    </lineage>
</organism>